<evidence type="ECO:0000313" key="2">
    <source>
        <dbReference type="EMBL" id="ATQ69289.1"/>
    </source>
</evidence>
<protein>
    <submittedName>
        <fullName evidence="2">Uncharacterized protein</fullName>
    </submittedName>
</protein>
<dbReference type="EMBL" id="CP023737">
    <property type="protein sequence ID" value="ATQ69289.1"/>
    <property type="molecule type" value="Genomic_DNA"/>
</dbReference>
<keyword evidence="1" id="KW-0812">Transmembrane</keyword>
<gene>
    <name evidence="2" type="ORF">CQW49_16430</name>
</gene>
<dbReference type="AlphaFoldDB" id="A0A2D2D348"/>
<dbReference type="STRING" id="595536.GCA_000178815_01895"/>
<accession>A0A2D2D348</accession>
<keyword evidence="1" id="KW-0472">Membrane</keyword>
<feature type="transmembrane region" description="Helical" evidence="1">
    <location>
        <begin position="37"/>
        <end position="59"/>
    </location>
</feature>
<reference evidence="3" key="1">
    <citation type="submission" date="2017-10" db="EMBL/GenBank/DDBJ databases">
        <title>Completed PacBio SMRT sequence of Methylosinus trichosporium OB3b reveals presence of a third large plasmid.</title>
        <authorList>
            <person name="Charles T.C."/>
            <person name="Lynch M.D.J."/>
            <person name="Heil J.R."/>
            <person name="Cheng J."/>
        </authorList>
    </citation>
    <scope>NUCLEOTIDE SEQUENCE [LARGE SCALE GENOMIC DNA]</scope>
    <source>
        <strain evidence="3">OB3b</strain>
    </source>
</reference>
<keyword evidence="3" id="KW-1185">Reference proteome</keyword>
<dbReference type="Proteomes" id="UP000230709">
    <property type="component" value="Chromosome"/>
</dbReference>
<name>A0A2D2D348_METT3</name>
<evidence type="ECO:0000313" key="3">
    <source>
        <dbReference type="Proteomes" id="UP000230709"/>
    </source>
</evidence>
<sequence length="65" mass="7676">MNASFLPDRIKIKHRNREETSMPDIDWRKYLPFPGHWASYLLFKLLILALAAAFAWRVLSAFEVI</sequence>
<dbReference type="RefSeq" id="WP_099831811.1">
    <property type="nucleotide sequence ID" value="NZ_ADVE02000001.1"/>
</dbReference>
<proteinExistence type="predicted"/>
<organism evidence="2 3">
    <name type="scientific">Methylosinus trichosporium (strain ATCC 35070 / NCIMB 11131 / UNIQEM 75 / OB3b)</name>
    <dbReference type="NCBI Taxonomy" id="595536"/>
    <lineage>
        <taxon>Bacteria</taxon>
        <taxon>Pseudomonadati</taxon>
        <taxon>Pseudomonadota</taxon>
        <taxon>Alphaproteobacteria</taxon>
        <taxon>Hyphomicrobiales</taxon>
        <taxon>Methylocystaceae</taxon>
        <taxon>Methylosinus</taxon>
    </lineage>
</organism>
<dbReference type="KEGG" id="mtw:CQW49_16430"/>
<evidence type="ECO:0000256" key="1">
    <source>
        <dbReference type="SAM" id="Phobius"/>
    </source>
</evidence>
<keyword evidence="1" id="KW-1133">Transmembrane helix</keyword>